<feature type="region of interest" description="Disordered" evidence="1">
    <location>
        <begin position="275"/>
        <end position="337"/>
    </location>
</feature>
<feature type="compositionally biased region" description="Low complexity" evidence="1">
    <location>
        <begin position="326"/>
        <end position="335"/>
    </location>
</feature>
<protein>
    <recommendedName>
        <fullName evidence="4">PAS domain-containing protein</fullName>
    </recommendedName>
</protein>
<evidence type="ECO:0000256" key="1">
    <source>
        <dbReference type="SAM" id="MobiDB-lite"/>
    </source>
</evidence>
<evidence type="ECO:0008006" key="4">
    <source>
        <dbReference type="Google" id="ProtNLM"/>
    </source>
</evidence>
<name>A0AA36HLF9_9DINO</name>
<reference evidence="2" key="1">
    <citation type="submission" date="2023-08" db="EMBL/GenBank/DDBJ databases">
        <authorList>
            <person name="Chen Y."/>
            <person name="Shah S."/>
            <person name="Dougan E. K."/>
            <person name="Thang M."/>
            <person name="Chan C."/>
        </authorList>
    </citation>
    <scope>NUCLEOTIDE SEQUENCE</scope>
</reference>
<sequence>MLRLAARRHCSSGIHRDVQEKVRKSSRVSDNLPDLIYVIFDSKAKGVIRHASQAFQDFFGWADCEGQQLFSPATLLQSDELKQISHEAGLSGDEVATSLHRMAQAAEEAVQSTATGAMQMPLLLLSHCTSGELFVCQTCWRKNVHPTLGWSYYAGVVEDMSRAISVGRLVVAACKETTYAELCTGWAETGSDVGLLSQRLASDEELHAAAEKMWKDELAKGVKPKSGSKKREADMSSIWSRSTASTITSSKDAKHAKVDDRPLASHHFGALLGMLPSEDSEKSSRSEKKLEEPPEPPQVIEPAQLPTAETFESASEDEFEECETMSHSSSVSVDSGPLFDEVEDPVKHIDRAKLRNMNQAFVLAVCNRPPSIGSKCSSSGVLDFPIALRSAGLEESAASWPAGPAWKARVGSNARDVFQPGPASGPRASLLWKTFCECFESQQFYKTEAGGGIALLGDLEEPLPAGEFAFVQPFHGRLGNPIDCLVYVKHIELDGCPYLLALHSYLPNDDHSLVDEFRKSSSQLDEVIFQLASEFFYYAPMRRQWTFHEGRGSTSGMQ</sequence>
<keyword evidence="3" id="KW-1185">Reference proteome</keyword>
<feature type="region of interest" description="Disordered" evidence="1">
    <location>
        <begin position="220"/>
        <end position="260"/>
    </location>
</feature>
<comment type="caution">
    <text evidence="2">The sequence shown here is derived from an EMBL/GenBank/DDBJ whole genome shotgun (WGS) entry which is preliminary data.</text>
</comment>
<feature type="compositionally biased region" description="Polar residues" evidence="1">
    <location>
        <begin position="237"/>
        <end position="250"/>
    </location>
</feature>
<organism evidence="2 3">
    <name type="scientific">Effrenium voratum</name>
    <dbReference type="NCBI Taxonomy" id="2562239"/>
    <lineage>
        <taxon>Eukaryota</taxon>
        <taxon>Sar</taxon>
        <taxon>Alveolata</taxon>
        <taxon>Dinophyceae</taxon>
        <taxon>Suessiales</taxon>
        <taxon>Symbiodiniaceae</taxon>
        <taxon>Effrenium</taxon>
    </lineage>
</organism>
<feature type="compositionally biased region" description="Basic and acidic residues" evidence="1">
    <location>
        <begin position="251"/>
        <end position="260"/>
    </location>
</feature>
<feature type="compositionally biased region" description="Basic and acidic residues" evidence="1">
    <location>
        <begin position="279"/>
        <end position="292"/>
    </location>
</feature>
<evidence type="ECO:0000313" key="2">
    <source>
        <dbReference type="EMBL" id="CAJ1371344.1"/>
    </source>
</evidence>
<accession>A0AA36HLF9</accession>
<feature type="compositionally biased region" description="Acidic residues" evidence="1">
    <location>
        <begin position="314"/>
        <end position="323"/>
    </location>
</feature>
<gene>
    <name evidence="2" type="ORF">EVOR1521_LOCUS1662</name>
</gene>
<proteinExistence type="predicted"/>
<dbReference type="AlphaFoldDB" id="A0AA36HLF9"/>
<dbReference type="Proteomes" id="UP001178507">
    <property type="component" value="Unassembled WGS sequence"/>
</dbReference>
<evidence type="ECO:0000313" key="3">
    <source>
        <dbReference type="Proteomes" id="UP001178507"/>
    </source>
</evidence>
<dbReference type="EMBL" id="CAUJNA010000069">
    <property type="protein sequence ID" value="CAJ1371344.1"/>
    <property type="molecule type" value="Genomic_DNA"/>
</dbReference>